<keyword evidence="3 11" id="KW-0378">Hydrolase</keyword>
<dbReference type="Pfam" id="PF00580">
    <property type="entry name" value="UvrD-helicase"/>
    <property type="match status" value="1"/>
</dbReference>
<dbReference type="GO" id="GO:0016787">
    <property type="term" value="F:hydrolase activity"/>
    <property type="evidence" value="ECO:0007669"/>
    <property type="project" value="UniProtKB-UniRule"/>
</dbReference>
<feature type="domain" description="UvrD-like helicase C-terminal" evidence="13">
    <location>
        <begin position="291"/>
        <end position="555"/>
    </location>
</feature>
<evidence type="ECO:0000256" key="7">
    <source>
        <dbReference type="ARBA" id="ARBA00023235"/>
    </source>
</evidence>
<dbReference type="InterPro" id="IPR014017">
    <property type="entry name" value="DNA_helicase_UvrD-like_C"/>
</dbReference>
<evidence type="ECO:0000256" key="6">
    <source>
        <dbReference type="ARBA" id="ARBA00023125"/>
    </source>
</evidence>
<dbReference type="AlphaFoldDB" id="A0A7I8D5R6"/>
<comment type="catalytic activity">
    <reaction evidence="10">
        <text>ATP + H2O = ADP + phosphate + H(+)</text>
        <dbReference type="Rhea" id="RHEA:13065"/>
        <dbReference type="ChEBI" id="CHEBI:15377"/>
        <dbReference type="ChEBI" id="CHEBI:15378"/>
        <dbReference type="ChEBI" id="CHEBI:30616"/>
        <dbReference type="ChEBI" id="CHEBI:43474"/>
        <dbReference type="ChEBI" id="CHEBI:456216"/>
        <dbReference type="EC" id="5.6.2.4"/>
    </reaction>
</comment>
<gene>
    <name evidence="14" type="primary">yjcD</name>
    <name evidence="14" type="ORF">skT53_03320</name>
</gene>
<dbReference type="GO" id="GO:0003677">
    <property type="term" value="F:DNA binding"/>
    <property type="evidence" value="ECO:0007669"/>
    <property type="project" value="UniProtKB-KW"/>
</dbReference>
<keyword evidence="6" id="KW-0238">DNA-binding</keyword>
<dbReference type="EC" id="5.6.2.4" evidence="9"/>
<keyword evidence="4 11" id="KW-0347">Helicase</keyword>
<comment type="catalytic activity">
    <reaction evidence="8">
        <text>Couples ATP hydrolysis with the unwinding of duplex DNA by translocating in the 3'-5' direction.</text>
        <dbReference type="EC" id="5.6.2.4"/>
    </reaction>
</comment>
<feature type="binding site" evidence="11">
    <location>
        <begin position="38"/>
        <end position="45"/>
    </location>
    <ligand>
        <name>ATP</name>
        <dbReference type="ChEBI" id="CHEBI:30616"/>
    </ligand>
</feature>
<sequence length="637" mass="72990">MMRTYEAFFNQLKSVGIQLNELQKQAVTHQGGPLVVFAGPGSGKTTVLTCRASYLMQVVQIEPRHLLIVTFTKAAAREMSDRLASLPGMDAIRAQSARIGTFHSVFLRILLQVMGSVPKLLEDREQRQVLRQLLLAAGKEGSPEETAELTAKIGLCKNKLIMPQQIRAKKQENIEFKKIFEQYEEWKQEHHRWDYDDIQVACYRLLAERPDVRNEYAGRYRHILVDEFQDTNLVQYAILKMLSTKAELTLVGDDDQSIYRFRGAEVDYLLSFEQQHRATKIVLATNYRSAEPIIATAKASINHNQKREPKHYTGINRSGERPLLITPSDEHREAVEIAKRIDRMLQNGDSSRNIAVLYRTNLQGQAVVEQLALRSIPFSLQESEDQFYRRWQVHDLVCYFKLACNLSDWDSFKQIVNRPNRFINETGLQTWLVSPTQNTDLAQLSKSPLVPRQPRHKLQELTWDLKKITGMSPQEALRFVRKKIGYDRYLESFVAQTGQNRQTVFEPVELLEQIVRPFGSVADFLAHVEKLRSAIDQAGGTDNGVQFMTFHRAKGLEFKTVFLVGVVNGIVPHNKSLSAKHGMEALEEERRLFYVGLTRAKDRLILSAPKQYRGEKVKQSPFLKEIADTIRLAEVGP</sequence>
<dbReference type="InterPro" id="IPR000212">
    <property type="entry name" value="DNA_helicase_UvrD/REP"/>
</dbReference>
<dbReference type="Pfam" id="PF13361">
    <property type="entry name" value="UvrD_C"/>
    <property type="match status" value="2"/>
</dbReference>
<proteinExistence type="inferred from homology"/>
<dbReference type="GO" id="GO:0043138">
    <property type="term" value="F:3'-5' DNA helicase activity"/>
    <property type="evidence" value="ECO:0007669"/>
    <property type="project" value="UniProtKB-EC"/>
</dbReference>
<dbReference type="PANTHER" id="PTHR11070:SF2">
    <property type="entry name" value="ATP-DEPENDENT DNA HELICASE SRS2"/>
    <property type="match status" value="1"/>
</dbReference>
<dbReference type="Gene3D" id="1.10.486.10">
    <property type="entry name" value="PCRA, domain 4"/>
    <property type="match status" value="1"/>
</dbReference>
<evidence type="ECO:0000256" key="11">
    <source>
        <dbReference type="PROSITE-ProRule" id="PRU00560"/>
    </source>
</evidence>
<dbReference type="PANTHER" id="PTHR11070">
    <property type="entry name" value="UVRD / RECB / PCRA DNA HELICASE FAMILY MEMBER"/>
    <property type="match status" value="1"/>
</dbReference>
<keyword evidence="15" id="KW-1185">Reference proteome</keyword>
<dbReference type="Gene3D" id="1.10.10.160">
    <property type="match status" value="1"/>
</dbReference>
<evidence type="ECO:0000256" key="8">
    <source>
        <dbReference type="ARBA" id="ARBA00034617"/>
    </source>
</evidence>
<evidence type="ECO:0000256" key="2">
    <source>
        <dbReference type="ARBA" id="ARBA00022741"/>
    </source>
</evidence>
<accession>A0A7I8D5R6</accession>
<evidence type="ECO:0000256" key="9">
    <source>
        <dbReference type="ARBA" id="ARBA00034808"/>
    </source>
</evidence>
<evidence type="ECO:0000313" key="15">
    <source>
        <dbReference type="Proteomes" id="UP000593802"/>
    </source>
</evidence>
<organism evidence="14 15">
    <name type="scientific">Effusibacillus dendaii</name>
    <dbReference type="NCBI Taxonomy" id="2743772"/>
    <lineage>
        <taxon>Bacteria</taxon>
        <taxon>Bacillati</taxon>
        <taxon>Bacillota</taxon>
        <taxon>Bacilli</taxon>
        <taxon>Bacillales</taxon>
        <taxon>Alicyclobacillaceae</taxon>
        <taxon>Effusibacillus</taxon>
    </lineage>
</organism>
<dbReference type="Proteomes" id="UP000593802">
    <property type="component" value="Chromosome"/>
</dbReference>
<evidence type="ECO:0000259" key="13">
    <source>
        <dbReference type="PROSITE" id="PS51217"/>
    </source>
</evidence>
<dbReference type="GO" id="GO:0005524">
    <property type="term" value="F:ATP binding"/>
    <property type="evidence" value="ECO:0007669"/>
    <property type="project" value="UniProtKB-UniRule"/>
</dbReference>
<keyword evidence="2 11" id="KW-0547">Nucleotide-binding</keyword>
<evidence type="ECO:0000256" key="5">
    <source>
        <dbReference type="ARBA" id="ARBA00022840"/>
    </source>
</evidence>
<reference evidence="14 15" key="1">
    <citation type="submission" date="2020-08" db="EMBL/GenBank/DDBJ databases">
        <title>Complete Genome Sequence of Effusibacillus dendaii Strain skT53, Isolated from Farmland soil.</title>
        <authorList>
            <person name="Konishi T."/>
            <person name="Kawasaki H."/>
        </authorList>
    </citation>
    <scope>NUCLEOTIDE SEQUENCE [LARGE SCALE GENOMIC DNA]</scope>
    <source>
        <strain evidence="15">skT53</strain>
    </source>
</reference>
<feature type="domain" description="UvrD-like helicase ATP-binding" evidence="12">
    <location>
        <begin position="17"/>
        <end position="290"/>
    </location>
</feature>
<dbReference type="KEGG" id="eff:skT53_03320"/>
<keyword evidence="5 11" id="KW-0067">ATP-binding</keyword>
<dbReference type="GO" id="GO:0000725">
    <property type="term" value="P:recombinational repair"/>
    <property type="evidence" value="ECO:0007669"/>
    <property type="project" value="TreeGrafter"/>
</dbReference>
<dbReference type="InterPro" id="IPR014016">
    <property type="entry name" value="UvrD-like_ATP-bd"/>
</dbReference>
<dbReference type="Gene3D" id="3.40.50.300">
    <property type="entry name" value="P-loop containing nucleotide triphosphate hydrolases"/>
    <property type="match status" value="2"/>
</dbReference>
<evidence type="ECO:0000256" key="4">
    <source>
        <dbReference type="ARBA" id="ARBA00022806"/>
    </source>
</evidence>
<protein>
    <recommendedName>
        <fullName evidence="9">DNA 3'-5' helicase</fullName>
        <ecNumber evidence="9">5.6.2.4</ecNumber>
    </recommendedName>
</protein>
<evidence type="ECO:0000259" key="12">
    <source>
        <dbReference type="PROSITE" id="PS51198"/>
    </source>
</evidence>
<dbReference type="CDD" id="cd17932">
    <property type="entry name" value="DEXQc_UvrD"/>
    <property type="match status" value="1"/>
</dbReference>
<dbReference type="RefSeq" id="WP_200759483.1">
    <property type="nucleotide sequence ID" value="NZ_AP023366.1"/>
</dbReference>
<dbReference type="SUPFAM" id="SSF52540">
    <property type="entry name" value="P-loop containing nucleoside triphosphate hydrolases"/>
    <property type="match status" value="1"/>
</dbReference>
<evidence type="ECO:0000256" key="3">
    <source>
        <dbReference type="ARBA" id="ARBA00022801"/>
    </source>
</evidence>
<evidence type="ECO:0000256" key="10">
    <source>
        <dbReference type="ARBA" id="ARBA00048988"/>
    </source>
</evidence>
<dbReference type="InterPro" id="IPR013986">
    <property type="entry name" value="DExx_box_DNA_helicase_dom_sf"/>
</dbReference>
<comment type="similarity">
    <text evidence="1">Belongs to the helicase family. UvrD subfamily.</text>
</comment>
<evidence type="ECO:0000313" key="14">
    <source>
        <dbReference type="EMBL" id="BCJ85347.1"/>
    </source>
</evidence>
<dbReference type="CDD" id="cd18807">
    <property type="entry name" value="SF1_C_UvrD"/>
    <property type="match status" value="1"/>
</dbReference>
<evidence type="ECO:0000256" key="1">
    <source>
        <dbReference type="ARBA" id="ARBA00009922"/>
    </source>
</evidence>
<keyword evidence="7" id="KW-0413">Isomerase</keyword>
<dbReference type="PROSITE" id="PS51198">
    <property type="entry name" value="UVRD_HELICASE_ATP_BIND"/>
    <property type="match status" value="1"/>
</dbReference>
<dbReference type="EMBL" id="AP023366">
    <property type="protein sequence ID" value="BCJ85347.1"/>
    <property type="molecule type" value="Genomic_DNA"/>
</dbReference>
<dbReference type="PROSITE" id="PS51217">
    <property type="entry name" value="UVRD_HELICASE_CTER"/>
    <property type="match status" value="1"/>
</dbReference>
<dbReference type="InterPro" id="IPR027417">
    <property type="entry name" value="P-loop_NTPase"/>
</dbReference>
<name>A0A7I8D5R6_9BACL</name>